<dbReference type="KEGG" id="hprf:HLPR_03410"/>
<protein>
    <submittedName>
        <fullName evidence="2">Uncharacterized protein</fullName>
    </submittedName>
</protein>
<name>A0AAU9ESJ8_9FIRM</name>
<feature type="transmembrane region" description="Helical" evidence="1">
    <location>
        <begin position="140"/>
        <end position="160"/>
    </location>
</feature>
<dbReference type="Proteomes" id="UP001321786">
    <property type="component" value="Chromosome"/>
</dbReference>
<evidence type="ECO:0000256" key="1">
    <source>
        <dbReference type="SAM" id="Phobius"/>
    </source>
</evidence>
<dbReference type="EMBL" id="AP028654">
    <property type="protein sequence ID" value="BEP28010.1"/>
    <property type="molecule type" value="Genomic_DNA"/>
</dbReference>
<reference evidence="2 3" key="1">
    <citation type="submission" date="2023-08" db="EMBL/GenBank/DDBJ databases">
        <title>Helicovermis profunda gen. nov., sp. nov., a novel mesophilic, fermentative bacterium within the Bacillota from a deep-sea hydrothermal vent chimney.</title>
        <authorList>
            <person name="Miyazaki U."/>
            <person name="Mizutani D."/>
            <person name="Hashimoto Y."/>
            <person name="Tame A."/>
            <person name="Sawayama S."/>
            <person name="Miyazaki J."/>
            <person name="Takai K."/>
            <person name="Nakagawa S."/>
        </authorList>
    </citation>
    <scope>NUCLEOTIDE SEQUENCE [LARGE SCALE GENOMIC DNA]</scope>
    <source>
        <strain evidence="2 3">S502</strain>
    </source>
</reference>
<organism evidence="2 3">
    <name type="scientific">Helicovermis profundi</name>
    <dbReference type="NCBI Taxonomy" id="3065157"/>
    <lineage>
        <taxon>Bacteria</taxon>
        <taxon>Bacillati</taxon>
        <taxon>Bacillota</taxon>
        <taxon>Clostridia</taxon>
        <taxon>Helicovermis</taxon>
    </lineage>
</organism>
<feature type="transmembrane region" description="Helical" evidence="1">
    <location>
        <begin position="77"/>
        <end position="103"/>
    </location>
</feature>
<dbReference type="RefSeq" id="WP_338536361.1">
    <property type="nucleotide sequence ID" value="NZ_AP028654.1"/>
</dbReference>
<proteinExistence type="predicted"/>
<sequence>MSEKSIEKIGGSHLWRLLAFLAFGATTFTTASTRFNPVYIGFGFIFLVFVGWLYRHFLITILKIFNPIIKKEVGKKAISIAVGNSMLFLIPFAVMSLIATYYLKWSMTSVFISTGIMSVGTASSIELNKLREKSVLRNTVLTMFVSFLFTLCINVSVQLLSKVPALIDGAIKFIPVLLGKGGGLG</sequence>
<feature type="transmembrane region" description="Helical" evidence="1">
    <location>
        <begin position="14"/>
        <end position="32"/>
    </location>
</feature>
<keyword evidence="1" id="KW-1133">Transmembrane helix</keyword>
<gene>
    <name evidence="2" type="ORF">HLPR_03410</name>
</gene>
<keyword evidence="1" id="KW-0812">Transmembrane</keyword>
<feature type="transmembrane region" description="Helical" evidence="1">
    <location>
        <begin position="109"/>
        <end position="128"/>
    </location>
</feature>
<accession>A0AAU9ESJ8</accession>
<dbReference type="AlphaFoldDB" id="A0AAU9ESJ8"/>
<evidence type="ECO:0000313" key="2">
    <source>
        <dbReference type="EMBL" id="BEP28010.1"/>
    </source>
</evidence>
<evidence type="ECO:0000313" key="3">
    <source>
        <dbReference type="Proteomes" id="UP001321786"/>
    </source>
</evidence>
<keyword evidence="3" id="KW-1185">Reference proteome</keyword>
<feature type="transmembrane region" description="Helical" evidence="1">
    <location>
        <begin position="38"/>
        <end position="65"/>
    </location>
</feature>
<keyword evidence="1" id="KW-0472">Membrane</keyword>